<keyword evidence="3" id="KW-1185">Reference proteome</keyword>
<name>A0A195E333_9HYME</name>
<reference evidence="2 3" key="1">
    <citation type="submission" date="2015-09" db="EMBL/GenBank/DDBJ databases">
        <title>Trachymyrmex cornetzi WGS genome.</title>
        <authorList>
            <person name="Nygaard S."/>
            <person name="Hu H."/>
            <person name="Boomsma J."/>
            <person name="Zhang G."/>
        </authorList>
    </citation>
    <scope>NUCLEOTIDE SEQUENCE [LARGE SCALE GENOMIC DNA]</scope>
    <source>
        <strain evidence="2">Tcor2-1</strain>
        <tissue evidence="2">Whole body</tissue>
    </source>
</reference>
<gene>
    <name evidence="2" type="ORF">ALC57_08034</name>
</gene>
<protein>
    <submittedName>
        <fullName evidence="2">Uncharacterized protein</fullName>
    </submittedName>
</protein>
<feature type="region of interest" description="Disordered" evidence="1">
    <location>
        <begin position="45"/>
        <end position="65"/>
    </location>
</feature>
<evidence type="ECO:0000313" key="2">
    <source>
        <dbReference type="EMBL" id="KYN19558.1"/>
    </source>
</evidence>
<dbReference type="Proteomes" id="UP000078492">
    <property type="component" value="Unassembled WGS sequence"/>
</dbReference>
<sequence>MFLSGYHYSNYPALFAALMEAKSACEDPLAIDAYHSDELKYTYKDSHRSKRKYKTRRKKTRGNTI</sequence>
<dbReference type="AlphaFoldDB" id="A0A195E333"/>
<proteinExistence type="predicted"/>
<accession>A0A195E333</accession>
<evidence type="ECO:0000256" key="1">
    <source>
        <dbReference type="SAM" id="MobiDB-lite"/>
    </source>
</evidence>
<organism evidence="2 3">
    <name type="scientific">Trachymyrmex cornetzi</name>
    <dbReference type="NCBI Taxonomy" id="471704"/>
    <lineage>
        <taxon>Eukaryota</taxon>
        <taxon>Metazoa</taxon>
        <taxon>Ecdysozoa</taxon>
        <taxon>Arthropoda</taxon>
        <taxon>Hexapoda</taxon>
        <taxon>Insecta</taxon>
        <taxon>Pterygota</taxon>
        <taxon>Neoptera</taxon>
        <taxon>Endopterygota</taxon>
        <taxon>Hymenoptera</taxon>
        <taxon>Apocrita</taxon>
        <taxon>Aculeata</taxon>
        <taxon>Formicoidea</taxon>
        <taxon>Formicidae</taxon>
        <taxon>Myrmicinae</taxon>
        <taxon>Trachymyrmex</taxon>
    </lineage>
</organism>
<evidence type="ECO:0000313" key="3">
    <source>
        <dbReference type="Proteomes" id="UP000078492"/>
    </source>
</evidence>
<feature type="compositionally biased region" description="Basic residues" evidence="1">
    <location>
        <begin position="47"/>
        <end position="65"/>
    </location>
</feature>
<dbReference type="EMBL" id="KQ979701">
    <property type="protein sequence ID" value="KYN19558.1"/>
    <property type="molecule type" value="Genomic_DNA"/>
</dbReference>